<sequence>MAERLLPFRKAVHKKNVLVDPRVSMEDHGLPIVVLKDKGEGHHVIFPPPESSTLHFDENMQCPLVLGDNDADECMDKDVNFYLDSEHDYVAMLETVGADFGEALPEGLEVLKKIGEDSVKKNPNDEI</sequence>
<dbReference type="EMBL" id="KI392880">
    <property type="protein sequence ID" value="ERN10274.1"/>
    <property type="molecule type" value="Genomic_DNA"/>
</dbReference>
<evidence type="ECO:0000313" key="1">
    <source>
        <dbReference type="EMBL" id="ERN10274.1"/>
    </source>
</evidence>
<evidence type="ECO:0000313" key="2">
    <source>
        <dbReference type="Proteomes" id="UP000017836"/>
    </source>
</evidence>
<organism evidence="1 2">
    <name type="scientific">Amborella trichopoda</name>
    <dbReference type="NCBI Taxonomy" id="13333"/>
    <lineage>
        <taxon>Eukaryota</taxon>
        <taxon>Viridiplantae</taxon>
        <taxon>Streptophyta</taxon>
        <taxon>Embryophyta</taxon>
        <taxon>Tracheophyta</taxon>
        <taxon>Spermatophyta</taxon>
        <taxon>Magnoliopsida</taxon>
        <taxon>Amborellales</taxon>
        <taxon>Amborellaceae</taxon>
        <taxon>Amborella</taxon>
    </lineage>
</organism>
<proteinExistence type="predicted"/>
<dbReference type="Gramene" id="ERN10274">
    <property type="protein sequence ID" value="ERN10274"/>
    <property type="gene ID" value="AMTR_s00178p00038140"/>
</dbReference>
<dbReference type="AlphaFoldDB" id="W1PR31"/>
<reference evidence="2" key="1">
    <citation type="journal article" date="2013" name="Science">
        <title>The Amborella genome and the evolution of flowering plants.</title>
        <authorList>
            <consortium name="Amborella Genome Project"/>
        </authorList>
    </citation>
    <scope>NUCLEOTIDE SEQUENCE [LARGE SCALE GENOMIC DNA]</scope>
</reference>
<name>W1PR31_AMBTC</name>
<dbReference type="HOGENOM" id="CLU_1973520_0_0_1"/>
<protein>
    <submittedName>
        <fullName evidence="1">Uncharacterized protein</fullName>
    </submittedName>
</protein>
<dbReference type="Proteomes" id="UP000017836">
    <property type="component" value="Unassembled WGS sequence"/>
</dbReference>
<accession>W1PR31</accession>
<gene>
    <name evidence="1" type="ORF">AMTR_s00178p00038140</name>
</gene>
<keyword evidence="2" id="KW-1185">Reference proteome</keyword>